<dbReference type="VEuPathDB" id="VectorBase:GPAI027698"/>
<reference evidence="1" key="2">
    <citation type="submission" date="2020-05" db="UniProtKB">
        <authorList>
            <consortium name="EnsemblMetazoa"/>
        </authorList>
    </citation>
    <scope>IDENTIFICATION</scope>
    <source>
        <strain evidence="1">IAEA</strain>
    </source>
</reference>
<protein>
    <submittedName>
        <fullName evidence="1">Uncharacterized protein</fullName>
    </submittedName>
</protein>
<organism evidence="1 2">
    <name type="scientific">Glossina pallidipes</name>
    <name type="common">Tsetse fly</name>
    <dbReference type="NCBI Taxonomy" id="7398"/>
    <lineage>
        <taxon>Eukaryota</taxon>
        <taxon>Metazoa</taxon>
        <taxon>Ecdysozoa</taxon>
        <taxon>Arthropoda</taxon>
        <taxon>Hexapoda</taxon>
        <taxon>Insecta</taxon>
        <taxon>Pterygota</taxon>
        <taxon>Neoptera</taxon>
        <taxon>Endopterygota</taxon>
        <taxon>Diptera</taxon>
        <taxon>Brachycera</taxon>
        <taxon>Muscomorpha</taxon>
        <taxon>Hippoboscoidea</taxon>
        <taxon>Glossinidae</taxon>
        <taxon>Glossina</taxon>
    </lineage>
</organism>
<proteinExistence type="predicted"/>
<keyword evidence="2" id="KW-1185">Reference proteome</keyword>
<name>A0A1A9ZWZ3_GLOPL</name>
<dbReference type="AlphaFoldDB" id="A0A1A9ZWZ3"/>
<reference evidence="2" key="1">
    <citation type="submission" date="2014-03" db="EMBL/GenBank/DDBJ databases">
        <authorList>
            <person name="Aksoy S."/>
            <person name="Warren W."/>
            <person name="Wilson R.K."/>
        </authorList>
    </citation>
    <scope>NUCLEOTIDE SEQUENCE [LARGE SCALE GENOMIC DNA]</scope>
    <source>
        <strain evidence="2">IAEA</strain>
    </source>
</reference>
<dbReference type="Proteomes" id="UP000092445">
    <property type="component" value="Unassembled WGS sequence"/>
</dbReference>
<accession>A0A1A9ZWZ3</accession>
<dbReference type="EnsemblMetazoa" id="GPAI027698-RA">
    <property type="protein sequence ID" value="GPAI027698-PA"/>
    <property type="gene ID" value="GPAI027698"/>
</dbReference>
<sequence length="104" mass="12234">MFFSSFRSTFGMTENSNLKHLLLNEITRNGIKYILNNYNIIKEIFNKQCDKVVFLRITLNILKVRYLLASLGPPEEVHSKCVREFQEIKEGGDVVFFNFKLKLK</sequence>
<evidence type="ECO:0000313" key="1">
    <source>
        <dbReference type="EnsemblMetazoa" id="GPAI027698-PA"/>
    </source>
</evidence>
<evidence type="ECO:0000313" key="2">
    <source>
        <dbReference type="Proteomes" id="UP000092445"/>
    </source>
</evidence>